<dbReference type="GeneTree" id="ENSGT00940000173788"/>
<evidence type="ECO:0000256" key="1">
    <source>
        <dbReference type="SAM" id="MobiDB-lite"/>
    </source>
</evidence>
<feature type="compositionally biased region" description="Basic and acidic residues" evidence="1">
    <location>
        <begin position="98"/>
        <end position="108"/>
    </location>
</feature>
<feature type="compositionally biased region" description="Polar residues" evidence="1">
    <location>
        <begin position="32"/>
        <end position="57"/>
    </location>
</feature>
<evidence type="ECO:0000313" key="3">
    <source>
        <dbReference type="Proteomes" id="UP000261660"/>
    </source>
</evidence>
<protein>
    <submittedName>
        <fullName evidence="2">Uncharacterized protein</fullName>
    </submittedName>
</protein>
<reference evidence="2" key="2">
    <citation type="submission" date="2025-09" db="UniProtKB">
        <authorList>
            <consortium name="Ensembl"/>
        </authorList>
    </citation>
    <scope>IDENTIFICATION</scope>
</reference>
<evidence type="ECO:0000313" key="2">
    <source>
        <dbReference type="Ensembl" id="ENSLBEP00000011694.1"/>
    </source>
</evidence>
<keyword evidence="3" id="KW-1185">Reference proteome</keyword>
<dbReference type="PANTHER" id="PTHR47117">
    <property type="entry name" value="STAR-RELATED LIPID TRANSFER PROTEIN 9"/>
    <property type="match status" value="1"/>
</dbReference>
<dbReference type="AlphaFoldDB" id="A0A3Q3EWI4"/>
<dbReference type="STRING" id="56723.ENSLBEP00000011694"/>
<dbReference type="PANTHER" id="PTHR47117:SF8">
    <property type="entry name" value="KINESIN FAMILY MEMBER 16B"/>
    <property type="match status" value="1"/>
</dbReference>
<feature type="compositionally biased region" description="Low complexity" evidence="1">
    <location>
        <begin position="1"/>
        <end position="31"/>
    </location>
</feature>
<feature type="region of interest" description="Disordered" evidence="1">
    <location>
        <begin position="1"/>
        <end position="113"/>
    </location>
</feature>
<accession>A0A3Q3EWI4</accession>
<organism evidence="2 3">
    <name type="scientific">Labrus bergylta</name>
    <name type="common">ballan wrasse</name>
    <dbReference type="NCBI Taxonomy" id="56723"/>
    <lineage>
        <taxon>Eukaryota</taxon>
        <taxon>Metazoa</taxon>
        <taxon>Chordata</taxon>
        <taxon>Craniata</taxon>
        <taxon>Vertebrata</taxon>
        <taxon>Euteleostomi</taxon>
        <taxon>Actinopterygii</taxon>
        <taxon>Neopterygii</taxon>
        <taxon>Teleostei</taxon>
        <taxon>Neoteleostei</taxon>
        <taxon>Acanthomorphata</taxon>
        <taxon>Eupercaria</taxon>
        <taxon>Labriformes</taxon>
        <taxon>Labridae</taxon>
        <taxon>Labrus</taxon>
    </lineage>
</organism>
<dbReference type="InParanoid" id="A0A3Q3EWI4"/>
<sequence>MESSNCSSQSPTSTNVSDSQSESRSCSSMSSCPNGVNMTVQEHSAESSRGTSATLDFQDSKIETTSDDTLNELGCCVKQSEQRENDQKTTYSGVTPDKSQEYTPERHSLPNQAMSQKTISEAIIPYAKKGEAEHTLKAQDSPMHFASSDINPFVHQWQGGDSNQNGYKNPSFGSAADLSCKSPLLNSTEKRITRCCSVDNGLNGQNSPFNSHLSTYATNKGLSSTLSSIEDFKEEKSKTSQPCQQESVETHNLQANLTVTESSSSYEAPGGIGNNSSQVDELVFVYSKQECEAGKTQAQRRRMCEHGTQTDHGLQTDNAGNNDSDIKESQTWASMESMSAQLSKLIHSTSDLLGDVQGMRTGETLNSTPKRSFNLDCSTQTSIDVGIQTDRFPSTEKKELETRLFNFKKTTWCPWHPASAIQMFS</sequence>
<dbReference type="Ensembl" id="ENSLBET00000012295.1">
    <property type="protein sequence ID" value="ENSLBEP00000011694.1"/>
    <property type="gene ID" value="ENSLBEG00000009008.1"/>
</dbReference>
<proteinExistence type="predicted"/>
<dbReference type="Proteomes" id="UP000261660">
    <property type="component" value="Unplaced"/>
</dbReference>
<name>A0A3Q3EWI4_9LABR</name>
<reference evidence="2" key="1">
    <citation type="submission" date="2025-08" db="UniProtKB">
        <authorList>
            <consortium name="Ensembl"/>
        </authorList>
    </citation>
    <scope>IDENTIFICATION</scope>
</reference>